<dbReference type="EMBL" id="BONW01000042">
    <property type="protein sequence ID" value="GIG92320.1"/>
    <property type="molecule type" value="Genomic_DNA"/>
</dbReference>
<dbReference type="InterPro" id="IPR036573">
    <property type="entry name" value="CBM_sf_5/12"/>
</dbReference>
<dbReference type="Gene3D" id="2.10.10.20">
    <property type="entry name" value="Carbohydrate-binding module superfamily 5/12"/>
    <property type="match status" value="2"/>
</dbReference>
<dbReference type="SMART" id="SM00495">
    <property type="entry name" value="ChtBD3"/>
    <property type="match status" value="2"/>
</dbReference>
<dbReference type="Gene3D" id="2.60.40.10">
    <property type="entry name" value="Immunoglobulins"/>
    <property type="match status" value="1"/>
</dbReference>
<protein>
    <recommendedName>
        <fullName evidence="4">Chitin-binding type-3 domain-containing protein</fullName>
    </recommendedName>
</protein>
<organism evidence="5 6">
    <name type="scientific">Plantactinospora endophytica</name>
    <dbReference type="NCBI Taxonomy" id="673535"/>
    <lineage>
        <taxon>Bacteria</taxon>
        <taxon>Bacillati</taxon>
        <taxon>Actinomycetota</taxon>
        <taxon>Actinomycetes</taxon>
        <taxon>Micromonosporales</taxon>
        <taxon>Micromonosporaceae</taxon>
        <taxon>Plantactinospora</taxon>
    </lineage>
</organism>
<keyword evidence="1" id="KW-0378">Hydrolase</keyword>
<keyword evidence="3" id="KW-0732">Signal</keyword>
<sequence>MPLTLAVSLSLFGISSPASSAAPASNLRQMEYLTRGLVAAQTPNGVLLSWRFLGNEPDGISWNVYRKDGDADFLRITTIAPRDVQPESDYDTNPGIVKEDVTPSNYTDPGGVLTSVYEVAPVIDGVEGKRQGMSVPMLSALPGQTGQADRGAATYIPLKPAPAPVPLAHFTYRGQRFGPGTNMNAASMVIPGTGNQNWYVVDMDLLRAFRVAYEDQATVTQEQLDGWVARLNERNTTPNALGVATYTTGRPLTNSLVNGKITKALYDELEAEFIKYVENLDAGTSLPYAKTSTGAIHTSQSSAYSTHDMTVGDFDGDGEYEIVVKWRSNQQDPMYSEPIFGGSNTTTAPEYIDVYKLDGTMLFRVDMGYNVRAANDHETTLFAEDFDGDGKAELMLKTGLGTRIGNWDEASQSVVYPDTLGTVVGGEDGLKTTTDKFKEYFAAGNTAALDTYWSLLNSFSIAYRSPTVGGGNDGPNDPAVKRWIKTYHVGPIGPAKDDQEFFSAFEWDAETGKGELMDSERYPFPYEASVDGENWAMTPASQRGNYSYLAFPGPGAGSSTDDYKAQILAQSEVYWLEHPWKAASYGDAQGNRPNRYVGVVAALDGVNKYAVSQRGYYHRTTLAAFNIVDGQVHLQANFDSADPQYWSLGGSAYDYQNRGNHFTTSADLDRDGWDEVVLKAMVLGLNADKTKILPKVLNGDVMPTIEGQNSVPPVAGTFEFATDAVRNNPRNVWAPFRHGDRSALLPVDKDNNIREWSGMEEHLLDDLRTGVHSGWIPGPAGYDPMKGKRRNAQGQVVYENSLVYGVYAGSDDEGSVAGNYSNRWPGAQGGSAGASRDVRSMVTGEVLATTASARGIAQGQNAIWFGGGLTHMGVNGSTINSIDDLTFAATPYLATGLTSTGNKSTPTLKADLLGDWREELVLRASGNRLAIVTTLSPTEYGIRTLMHDPMYRNGVANKNTGYDQIGFASFYLGDEAKLPAMRTDISVPAGPDRTAPTITVKPESKGRDGVYSNVSFKLFDAGKVDKLTLNGVEKNLTDNTYSDLNGVKPGTFGGKAGANELKVYDVAGNVTTLTFLLDVTAPTVTVKDGATETVGTAAVGYEVVSFKLFDEHKVDRLTVNGVEKDLADNTYSDLNGVQPGVFGAVLGANELKVYDVAGNVTTVTFTLVEPKPAVPAWDAKKAYNTGDQVSYDGAIYVAQWWTQNEKPGSTATGAWKEQGVLVPAAGAGVRAWTASWVYTGGETVAHNGHTWKARWWTRNQQPGDANGPWQDLGRY</sequence>
<dbReference type="InterPro" id="IPR028994">
    <property type="entry name" value="Integrin_alpha_N"/>
</dbReference>
<dbReference type="InterPro" id="IPR013783">
    <property type="entry name" value="Ig-like_fold"/>
</dbReference>
<feature type="signal peptide" evidence="3">
    <location>
        <begin position="1"/>
        <end position="20"/>
    </location>
</feature>
<evidence type="ECO:0000256" key="2">
    <source>
        <dbReference type="SAM" id="MobiDB-lite"/>
    </source>
</evidence>
<dbReference type="SUPFAM" id="SSF69318">
    <property type="entry name" value="Integrin alpha N-terminal domain"/>
    <property type="match status" value="1"/>
</dbReference>
<dbReference type="CDD" id="cd12215">
    <property type="entry name" value="ChiC_BD"/>
    <property type="match status" value="2"/>
</dbReference>
<feature type="chain" id="PRO_5047007697" description="Chitin-binding type-3 domain-containing protein" evidence="3">
    <location>
        <begin position="21"/>
        <end position="1275"/>
    </location>
</feature>
<evidence type="ECO:0000313" key="5">
    <source>
        <dbReference type="EMBL" id="GIG92320.1"/>
    </source>
</evidence>
<evidence type="ECO:0000259" key="4">
    <source>
        <dbReference type="SMART" id="SM00495"/>
    </source>
</evidence>
<reference evidence="5 6" key="1">
    <citation type="submission" date="2021-01" db="EMBL/GenBank/DDBJ databases">
        <title>Whole genome shotgun sequence of Plantactinospora endophytica NBRC 110450.</title>
        <authorList>
            <person name="Komaki H."/>
            <person name="Tamura T."/>
        </authorList>
    </citation>
    <scope>NUCLEOTIDE SEQUENCE [LARGE SCALE GENOMIC DNA]</scope>
    <source>
        <strain evidence="5 6">NBRC 110450</strain>
    </source>
</reference>
<dbReference type="Pfam" id="PF21348">
    <property type="entry name" value="RGL11_C"/>
    <property type="match status" value="3"/>
</dbReference>
<name>A0ABQ4EC57_9ACTN</name>
<evidence type="ECO:0000313" key="6">
    <source>
        <dbReference type="Proteomes" id="UP000646749"/>
    </source>
</evidence>
<evidence type="ECO:0000256" key="3">
    <source>
        <dbReference type="SAM" id="SignalP"/>
    </source>
</evidence>
<dbReference type="Pfam" id="PF02839">
    <property type="entry name" value="CBM_5_12"/>
    <property type="match status" value="2"/>
</dbReference>
<dbReference type="InterPro" id="IPR034641">
    <property type="entry name" value="RGL11"/>
</dbReference>
<feature type="domain" description="Chitin-binding type-3" evidence="4">
    <location>
        <begin position="1229"/>
        <end position="1272"/>
    </location>
</feature>
<feature type="region of interest" description="Disordered" evidence="2">
    <location>
        <begin position="84"/>
        <end position="104"/>
    </location>
</feature>
<dbReference type="PANTHER" id="PTHR43118:SF1">
    <property type="entry name" value="RHAMNOGALACTURONAN LYASE (EUROFUNG)"/>
    <property type="match status" value="1"/>
</dbReference>
<dbReference type="PANTHER" id="PTHR43118">
    <property type="entry name" value="RHAMNOGALACTURONAN LYASE (EUROFUNG)"/>
    <property type="match status" value="1"/>
</dbReference>
<evidence type="ECO:0000256" key="1">
    <source>
        <dbReference type="ARBA" id="ARBA00022801"/>
    </source>
</evidence>
<dbReference type="SUPFAM" id="SSF51055">
    <property type="entry name" value="Carbohydrate binding domain"/>
    <property type="match status" value="2"/>
</dbReference>
<feature type="domain" description="Chitin-binding type-3" evidence="4">
    <location>
        <begin position="1174"/>
        <end position="1218"/>
    </location>
</feature>
<dbReference type="Proteomes" id="UP000646749">
    <property type="component" value="Unassembled WGS sequence"/>
</dbReference>
<keyword evidence="6" id="KW-1185">Reference proteome</keyword>
<dbReference type="InterPro" id="IPR041624">
    <property type="entry name" value="RGI_lyase"/>
</dbReference>
<gene>
    <name evidence="5" type="ORF">Pen02_72560</name>
</gene>
<proteinExistence type="predicted"/>
<dbReference type="InterPro" id="IPR003610">
    <property type="entry name" value="CBM5/12"/>
</dbReference>
<dbReference type="InterPro" id="IPR049366">
    <property type="entry name" value="RGL11_C"/>
</dbReference>
<comment type="caution">
    <text evidence="5">The sequence shown here is derived from an EMBL/GenBank/DDBJ whole genome shotgun (WGS) entry which is preliminary data.</text>
</comment>
<accession>A0ABQ4EC57</accession>
<dbReference type="Pfam" id="PF18370">
    <property type="entry name" value="RGI_lyase"/>
    <property type="match status" value="1"/>
</dbReference>